<feature type="compositionally biased region" description="Basic and acidic residues" evidence="6">
    <location>
        <begin position="1"/>
        <end position="13"/>
    </location>
</feature>
<dbReference type="InterPro" id="IPR013324">
    <property type="entry name" value="RNA_pol_sigma_r3/r4-like"/>
</dbReference>
<dbReference type="InterPro" id="IPR036388">
    <property type="entry name" value="WH-like_DNA-bd_sf"/>
</dbReference>
<dbReference type="SMART" id="SM00776">
    <property type="entry name" value="NPCBM"/>
    <property type="match status" value="1"/>
</dbReference>
<dbReference type="Pfam" id="PF08305">
    <property type="entry name" value="NPCBM"/>
    <property type="match status" value="1"/>
</dbReference>
<dbReference type="InterPro" id="IPR014284">
    <property type="entry name" value="RNA_pol_sigma-70_dom"/>
</dbReference>
<keyword evidence="5" id="KW-0804">Transcription</keyword>
<keyword evidence="2" id="KW-0805">Transcription regulation</keyword>
<comment type="caution">
    <text evidence="8">The sequence shown here is derived from an EMBL/GenBank/DDBJ whole genome shotgun (WGS) entry which is preliminary data.</text>
</comment>
<dbReference type="InterPro" id="IPR039425">
    <property type="entry name" value="RNA_pol_sigma-70-like"/>
</dbReference>
<accession>A0ABU2TCU1</accession>
<dbReference type="Proteomes" id="UP001180551">
    <property type="component" value="Unassembled WGS sequence"/>
</dbReference>
<evidence type="ECO:0000256" key="6">
    <source>
        <dbReference type="SAM" id="MobiDB-lite"/>
    </source>
</evidence>
<evidence type="ECO:0000313" key="9">
    <source>
        <dbReference type="Proteomes" id="UP001180551"/>
    </source>
</evidence>
<feature type="compositionally biased region" description="Low complexity" evidence="6">
    <location>
        <begin position="450"/>
        <end position="469"/>
    </location>
</feature>
<gene>
    <name evidence="8" type="ORF">RM550_24085</name>
</gene>
<dbReference type="SUPFAM" id="SSF88946">
    <property type="entry name" value="Sigma2 domain of RNA polymerase sigma factors"/>
    <property type="match status" value="1"/>
</dbReference>
<dbReference type="InterPro" id="IPR008979">
    <property type="entry name" value="Galactose-bd-like_sf"/>
</dbReference>
<evidence type="ECO:0000259" key="7">
    <source>
        <dbReference type="SMART" id="SM00776"/>
    </source>
</evidence>
<proteinExistence type="inferred from homology"/>
<evidence type="ECO:0000256" key="5">
    <source>
        <dbReference type="ARBA" id="ARBA00023163"/>
    </source>
</evidence>
<keyword evidence="9" id="KW-1185">Reference proteome</keyword>
<dbReference type="InterPro" id="IPR013222">
    <property type="entry name" value="Glyco_hyd_98_carb-bd"/>
</dbReference>
<protein>
    <submittedName>
        <fullName evidence="8">Sigma-70 family RNA polymerase sigma factor</fullName>
    </submittedName>
</protein>
<dbReference type="Gene3D" id="1.10.1740.10">
    <property type="match status" value="1"/>
</dbReference>
<dbReference type="SUPFAM" id="SSF88659">
    <property type="entry name" value="Sigma3 and sigma4 domains of RNA polymerase sigma factors"/>
    <property type="match status" value="1"/>
</dbReference>
<dbReference type="InterPro" id="IPR007627">
    <property type="entry name" value="RNA_pol_sigma70_r2"/>
</dbReference>
<feature type="compositionally biased region" description="Gly residues" evidence="6">
    <location>
        <begin position="15"/>
        <end position="25"/>
    </location>
</feature>
<dbReference type="PANTHER" id="PTHR43133">
    <property type="entry name" value="RNA POLYMERASE ECF-TYPE SIGMA FACTO"/>
    <property type="match status" value="1"/>
</dbReference>
<evidence type="ECO:0000256" key="2">
    <source>
        <dbReference type="ARBA" id="ARBA00023015"/>
    </source>
</evidence>
<dbReference type="NCBIfam" id="TIGR02937">
    <property type="entry name" value="sigma70-ECF"/>
    <property type="match status" value="1"/>
</dbReference>
<sequence length="676" mass="68299">MGVDGRDGRRDGEAGVDGTGVGGAKGTPSGRIPGQAGPLGAEPPAERRDRAHRPAGAGAGVPPQRGNSHRAGPVAAPEGVEIPPSDSQLLANLRAGDDGAYEELYRRHAEAVRRYARSCCRDVHTAEDLTGEVFARTLQAVRGGAGPDSAVRAYLLTTVRRVAASWAKTARREQLVEDFAVFAVSSAGAPGDKETQDPGADVRALHEAERSMAVQAFRSLPERYQTVLWHTTVEEESPSEVAPLLGLTANATAVLAHRAREGLRQAYLQAHVSQSLTAGGDCARYADRLGAFARGGLRMRAERGLRKHLEACARCRLAALEVEDVNQRIGALLPVAVIGWFAAGYAVKAAAATAAVGVAGAAAGAGAAAAGGGGSAATGGGGAGAAGSAGGSGGAAVGEGLGAAVKVGLGVGATVVAGAVLALALTGLPGPAPKPRAGSARSAPVVPQRPSSAPSGSALPPASGAAPAPEHSATPGPKAPSAHTSRPEPAPAPSRTPQRPTPRPATPSAPAPGPTPPKATPPAPTPRPPLPAPTAYPLSALDHDFTGDGSKPEVRTLGSSWLWQRESLKIAGTTYAQGASVHARSSVTIDLNRRCTAYDAVAGIDDLGMGLGALRFSVYADGVRLWRSAVVHDGQRAVPVHVPLTGRTTLRLVTEPASPAAVVALGDWAQAAISCR</sequence>
<keyword evidence="4" id="KW-0238">DNA-binding</keyword>
<keyword evidence="3" id="KW-0731">Sigma factor</keyword>
<dbReference type="SUPFAM" id="SSF49785">
    <property type="entry name" value="Galactose-binding domain-like"/>
    <property type="match status" value="1"/>
</dbReference>
<name>A0ABU2TCU1_9ACTN</name>
<evidence type="ECO:0000256" key="1">
    <source>
        <dbReference type="ARBA" id="ARBA00010641"/>
    </source>
</evidence>
<evidence type="ECO:0000256" key="3">
    <source>
        <dbReference type="ARBA" id="ARBA00023082"/>
    </source>
</evidence>
<feature type="region of interest" description="Disordered" evidence="6">
    <location>
        <begin position="1"/>
        <end position="84"/>
    </location>
</feature>
<evidence type="ECO:0000256" key="4">
    <source>
        <dbReference type="ARBA" id="ARBA00023125"/>
    </source>
</evidence>
<feature type="compositionally biased region" description="Basic and acidic residues" evidence="6">
    <location>
        <begin position="541"/>
        <end position="553"/>
    </location>
</feature>
<organism evidence="8 9">
    <name type="scientific">Streptomyces mooreae</name>
    <dbReference type="NCBI Taxonomy" id="3075523"/>
    <lineage>
        <taxon>Bacteria</taxon>
        <taxon>Bacillati</taxon>
        <taxon>Actinomycetota</taxon>
        <taxon>Actinomycetes</taxon>
        <taxon>Kitasatosporales</taxon>
        <taxon>Streptomycetaceae</taxon>
        <taxon>Streptomyces</taxon>
    </lineage>
</organism>
<dbReference type="InterPro" id="IPR013325">
    <property type="entry name" value="RNA_pol_sigma_r2"/>
</dbReference>
<dbReference type="Gene3D" id="2.60.120.1060">
    <property type="entry name" value="NPCBM/NEW2 domain"/>
    <property type="match status" value="1"/>
</dbReference>
<dbReference type="RefSeq" id="WP_311625834.1">
    <property type="nucleotide sequence ID" value="NZ_JAVRFE010000034.1"/>
</dbReference>
<dbReference type="InterPro" id="IPR038637">
    <property type="entry name" value="NPCBM_sf"/>
</dbReference>
<dbReference type="Gene3D" id="1.10.10.10">
    <property type="entry name" value="Winged helix-like DNA-binding domain superfamily/Winged helix DNA-binding domain"/>
    <property type="match status" value="1"/>
</dbReference>
<feature type="domain" description="Glycosyl hydrolase family 98 putative carbohydrate-binding module" evidence="7">
    <location>
        <begin position="531"/>
        <end position="675"/>
    </location>
</feature>
<evidence type="ECO:0000313" key="8">
    <source>
        <dbReference type="EMBL" id="MDT0458766.1"/>
    </source>
</evidence>
<dbReference type="PANTHER" id="PTHR43133:SF8">
    <property type="entry name" value="RNA POLYMERASE SIGMA FACTOR HI_1459-RELATED"/>
    <property type="match status" value="1"/>
</dbReference>
<feature type="compositionally biased region" description="Pro residues" evidence="6">
    <location>
        <begin position="488"/>
        <end position="534"/>
    </location>
</feature>
<reference evidence="8" key="1">
    <citation type="submission" date="2024-05" db="EMBL/GenBank/DDBJ databases">
        <title>30 novel species of actinomycetes from the DSMZ collection.</title>
        <authorList>
            <person name="Nouioui I."/>
        </authorList>
    </citation>
    <scope>NUCLEOTIDE SEQUENCE</scope>
    <source>
        <strain evidence="8">DSM 41527</strain>
    </source>
</reference>
<dbReference type="EMBL" id="JAVRFE010000034">
    <property type="protein sequence ID" value="MDT0458766.1"/>
    <property type="molecule type" value="Genomic_DNA"/>
</dbReference>
<comment type="similarity">
    <text evidence="1">Belongs to the sigma-70 factor family. ECF subfamily.</text>
</comment>
<feature type="region of interest" description="Disordered" evidence="6">
    <location>
        <begin position="433"/>
        <end position="553"/>
    </location>
</feature>
<dbReference type="Pfam" id="PF04542">
    <property type="entry name" value="Sigma70_r2"/>
    <property type="match status" value="1"/>
</dbReference>